<accession>A0A7W7YKG2</accession>
<keyword evidence="2" id="KW-1185">Reference proteome</keyword>
<dbReference type="AlphaFoldDB" id="A0A7W7YKG2"/>
<organism evidence="1 2">
    <name type="scientific">Prosthecobacter dejongeii</name>
    <dbReference type="NCBI Taxonomy" id="48465"/>
    <lineage>
        <taxon>Bacteria</taxon>
        <taxon>Pseudomonadati</taxon>
        <taxon>Verrucomicrobiota</taxon>
        <taxon>Verrucomicrobiia</taxon>
        <taxon>Verrucomicrobiales</taxon>
        <taxon>Verrucomicrobiaceae</taxon>
        <taxon>Prosthecobacter</taxon>
    </lineage>
</organism>
<dbReference type="EMBL" id="JACHIF010000003">
    <property type="protein sequence ID" value="MBB5037855.1"/>
    <property type="molecule type" value="Genomic_DNA"/>
</dbReference>
<sequence>MSVRIVRYEDHHIPAVRRFNQRLAAGGSIWHFPEQSVSQWLPDTRDQEIVEHYYVAVEGDEIRGGYILKWQPFQVEGQIEKVSTLYLPLSEGVVNSKYNLLGLVLIRDALTRNPLTFCLGMGGSHRDLPKTLKMMGWQVHDIPFFFLPLRARPFLRNLQPVKAKRWLNIAAQIAANTGIASLGLACFHRLRRAPRQVQQTTTWELVESFGPWADELWAKACHDYSLFASRGQEEQNRLYAPGAQKSIRVLVREAGRVIGWFIARASPMHNHKYFGNMCVGSIIDAIAEPGQEGHIAWAARQFLIQQQADIIVANMQHESWRRALLKVGFLSGPSNFTLATSPKLSQRLNPYPEKIGRAQFMRGDGEGPSHL</sequence>
<proteinExistence type="predicted"/>
<dbReference type="RefSeq" id="WP_184208118.1">
    <property type="nucleotide sequence ID" value="NZ_JACHIF010000003.1"/>
</dbReference>
<reference evidence="1 2" key="1">
    <citation type="submission" date="2020-08" db="EMBL/GenBank/DDBJ databases">
        <title>Genomic Encyclopedia of Type Strains, Phase IV (KMG-IV): sequencing the most valuable type-strain genomes for metagenomic binning, comparative biology and taxonomic classification.</title>
        <authorList>
            <person name="Goeker M."/>
        </authorList>
    </citation>
    <scope>NUCLEOTIDE SEQUENCE [LARGE SCALE GENOMIC DNA]</scope>
    <source>
        <strain evidence="1 2">DSM 12251</strain>
    </source>
</reference>
<comment type="caution">
    <text evidence="1">The sequence shown here is derived from an EMBL/GenBank/DDBJ whole genome shotgun (WGS) entry which is preliminary data.</text>
</comment>
<protein>
    <submittedName>
        <fullName evidence="1">Uncharacterized protein</fullName>
    </submittedName>
</protein>
<evidence type="ECO:0000313" key="1">
    <source>
        <dbReference type="EMBL" id="MBB5037855.1"/>
    </source>
</evidence>
<name>A0A7W7YKG2_9BACT</name>
<gene>
    <name evidence="1" type="ORF">HNQ64_002104</name>
</gene>
<evidence type="ECO:0000313" key="2">
    <source>
        <dbReference type="Proteomes" id="UP000534294"/>
    </source>
</evidence>
<dbReference type="Proteomes" id="UP000534294">
    <property type="component" value="Unassembled WGS sequence"/>
</dbReference>